<gene>
    <name evidence="8" type="ORF">OG2516_15374</name>
</gene>
<dbReference type="PANTHER" id="PTHR12318:SF0">
    <property type="entry name" value="ACYL-COENZYME A DIPHOSPHATASE NUDT19"/>
    <property type="match status" value="1"/>
</dbReference>
<dbReference type="RefSeq" id="WP_007256589.1">
    <property type="nucleotide sequence ID" value="NZ_CH724108.1"/>
</dbReference>
<dbReference type="GO" id="GO:0046872">
    <property type="term" value="F:metal ion binding"/>
    <property type="evidence" value="ECO:0007669"/>
    <property type="project" value="UniProtKB-KW"/>
</dbReference>
<evidence type="ECO:0000256" key="4">
    <source>
        <dbReference type="ARBA" id="ARBA00022801"/>
    </source>
</evidence>
<dbReference type="eggNOG" id="COG0494">
    <property type="taxonomic scope" value="Bacteria"/>
</dbReference>
<evidence type="ECO:0000256" key="1">
    <source>
        <dbReference type="ARBA" id="ARBA00001936"/>
    </source>
</evidence>
<dbReference type="AlphaFoldDB" id="Q2CFD8"/>
<feature type="domain" description="Nudix hydrolase" evidence="7">
    <location>
        <begin position="4"/>
        <end position="192"/>
    </location>
</feature>
<evidence type="ECO:0000256" key="5">
    <source>
        <dbReference type="ARBA" id="ARBA00022842"/>
    </source>
</evidence>
<evidence type="ECO:0000256" key="3">
    <source>
        <dbReference type="ARBA" id="ARBA00022723"/>
    </source>
</evidence>
<evidence type="ECO:0000256" key="2">
    <source>
        <dbReference type="ARBA" id="ARBA00001946"/>
    </source>
</evidence>
<keyword evidence="4" id="KW-0378">Hydrolase</keyword>
<dbReference type="EMBL" id="AAOT01000013">
    <property type="protein sequence ID" value="EAR51357.1"/>
    <property type="molecule type" value="Genomic_DNA"/>
</dbReference>
<dbReference type="Proteomes" id="UP000003635">
    <property type="component" value="Unassembled WGS sequence"/>
</dbReference>
<protein>
    <recommendedName>
        <fullName evidence="7">Nudix hydrolase domain-containing protein</fullName>
    </recommendedName>
</protein>
<organism evidence="8 9">
    <name type="scientific">Oceanicola granulosus (strain ATCC BAA-861 / DSM 15982 / KCTC 12143 / HTCC2516)</name>
    <dbReference type="NCBI Taxonomy" id="314256"/>
    <lineage>
        <taxon>Bacteria</taxon>
        <taxon>Pseudomonadati</taxon>
        <taxon>Pseudomonadota</taxon>
        <taxon>Alphaproteobacteria</taxon>
        <taxon>Rhodobacterales</taxon>
        <taxon>Roseobacteraceae</taxon>
        <taxon>Oceanicola</taxon>
    </lineage>
</organism>
<sequence length="225" mass="23967">MTVSVRDAATLILVREDGPEPAVLMGMRGGRAAFMPGKMVFPGGAVDPGDAGIPLAALPGRDCLARLSQDSALPPEALCAAAIRELWEETRQILGRPAPWPDAPPGWRGFAATGHRPDAAALSYVFRAITPPGNTRRFDARFFAAPASALVSDPDALSAVEGELSGLRWVPLSQARTLDLPFITRVVLAEVAVHGRRPAGPVPFFRHGQEESHFARLAGRDPLDL</sequence>
<dbReference type="PROSITE" id="PS51462">
    <property type="entry name" value="NUDIX"/>
    <property type="match status" value="1"/>
</dbReference>
<dbReference type="SUPFAM" id="SSF55811">
    <property type="entry name" value="Nudix"/>
    <property type="match status" value="1"/>
</dbReference>
<evidence type="ECO:0000256" key="6">
    <source>
        <dbReference type="ARBA" id="ARBA00023211"/>
    </source>
</evidence>
<proteinExistence type="predicted"/>
<dbReference type="HOGENOM" id="CLU_100941_0_0_5"/>
<dbReference type="STRING" id="314256.OG2516_15374"/>
<comment type="cofactor">
    <cofactor evidence="2">
        <name>Mg(2+)</name>
        <dbReference type="ChEBI" id="CHEBI:18420"/>
    </cofactor>
</comment>
<evidence type="ECO:0000313" key="8">
    <source>
        <dbReference type="EMBL" id="EAR51357.1"/>
    </source>
</evidence>
<dbReference type="GO" id="GO:0016818">
    <property type="term" value="F:hydrolase activity, acting on acid anhydrides, in phosphorus-containing anhydrides"/>
    <property type="evidence" value="ECO:0007669"/>
    <property type="project" value="InterPro"/>
</dbReference>
<dbReference type="InterPro" id="IPR039121">
    <property type="entry name" value="NUDT19"/>
</dbReference>
<reference evidence="8 9" key="1">
    <citation type="journal article" date="2010" name="J. Bacteriol.">
        <title>Genome sequences of Oceanicola granulosus HTCC2516(T) and Oceanicola batsensis HTCC2597(TDelta).</title>
        <authorList>
            <person name="Thrash J.C."/>
            <person name="Cho J.C."/>
            <person name="Vergin K.L."/>
            <person name="Giovannoni S.J."/>
        </authorList>
    </citation>
    <scope>NUCLEOTIDE SEQUENCE [LARGE SCALE GENOMIC DNA]</scope>
    <source>
        <strain evidence="9">ATCC BAA-861 / DSM 15982 / KCTC 12143 / HTCC2516</strain>
    </source>
</reference>
<dbReference type="Gene3D" id="3.90.79.10">
    <property type="entry name" value="Nucleoside Triphosphate Pyrophosphohydrolase"/>
    <property type="match status" value="1"/>
</dbReference>
<keyword evidence="6" id="KW-0464">Manganese</keyword>
<keyword evidence="5" id="KW-0460">Magnesium</keyword>
<name>Q2CFD8_OCEGH</name>
<comment type="cofactor">
    <cofactor evidence="1">
        <name>Mn(2+)</name>
        <dbReference type="ChEBI" id="CHEBI:29035"/>
    </cofactor>
</comment>
<keyword evidence="3" id="KW-0479">Metal-binding</keyword>
<comment type="caution">
    <text evidence="8">The sequence shown here is derived from an EMBL/GenBank/DDBJ whole genome shotgun (WGS) entry which is preliminary data.</text>
</comment>
<evidence type="ECO:0000313" key="9">
    <source>
        <dbReference type="Proteomes" id="UP000003635"/>
    </source>
</evidence>
<dbReference type="InterPro" id="IPR015797">
    <property type="entry name" value="NUDIX_hydrolase-like_dom_sf"/>
</dbReference>
<keyword evidence="9" id="KW-1185">Reference proteome</keyword>
<evidence type="ECO:0000259" key="7">
    <source>
        <dbReference type="PROSITE" id="PS51462"/>
    </source>
</evidence>
<dbReference type="PANTHER" id="PTHR12318">
    <property type="entry name" value="TESTOSTERONE-REGULATED PROTEIN RP2"/>
    <property type="match status" value="1"/>
</dbReference>
<accession>Q2CFD8</accession>
<dbReference type="CDD" id="cd18870">
    <property type="entry name" value="NUDIX_AcylCoAdiphos_Nudt19"/>
    <property type="match status" value="1"/>
</dbReference>
<dbReference type="InterPro" id="IPR000086">
    <property type="entry name" value="NUDIX_hydrolase_dom"/>
</dbReference>